<dbReference type="PANTHER" id="PTHR45913:SF5">
    <property type="entry name" value="GENERAL TRANSCRIPTION FACTOR II-I REPEAT DOMAIN-CONTAINING PROTEIN 2A-LIKE PROTEIN"/>
    <property type="match status" value="1"/>
</dbReference>
<organism evidence="1 2">
    <name type="scientific">Oopsacas minuta</name>
    <dbReference type="NCBI Taxonomy" id="111878"/>
    <lineage>
        <taxon>Eukaryota</taxon>
        <taxon>Metazoa</taxon>
        <taxon>Porifera</taxon>
        <taxon>Hexactinellida</taxon>
        <taxon>Hexasterophora</taxon>
        <taxon>Lyssacinosida</taxon>
        <taxon>Leucopsacidae</taxon>
        <taxon>Oopsacas</taxon>
    </lineage>
</organism>
<name>A0AAV7KH69_9METZ</name>
<keyword evidence="2" id="KW-1185">Reference proteome</keyword>
<reference evidence="1 2" key="1">
    <citation type="journal article" date="2023" name="BMC Biol.">
        <title>The compact genome of the sponge Oopsacas minuta (Hexactinellida) is lacking key metazoan core genes.</title>
        <authorList>
            <person name="Santini S."/>
            <person name="Schenkelaars Q."/>
            <person name="Jourda C."/>
            <person name="Duchesne M."/>
            <person name="Belahbib H."/>
            <person name="Rocher C."/>
            <person name="Selva M."/>
            <person name="Riesgo A."/>
            <person name="Vervoort M."/>
            <person name="Leys S.P."/>
            <person name="Kodjabachian L."/>
            <person name="Le Bivic A."/>
            <person name="Borchiellini C."/>
            <person name="Claverie J.M."/>
            <person name="Renard E."/>
        </authorList>
    </citation>
    <scope>NUCLEOTIDE SEQUENCE [LARGE SCALE GENOMIC DNA]</scope>
    <source>
        <strain evidence="1">SPO-2</strain>
    </source>
</reference>
<gene>
    <name evidence="1" type="ORF">LOD99_14589</name>
</gene>
<evidence type="ECO:0000313" key="1">
    <source>
        <dbReference type="EMBL" id="KAI6659666.1"/>
    </source>
</evidence>
<protein>
    <submittedName>
        <fullName evidence="1">General transcription factor II-I repeat domain-containing protein 2-like</fullName>
    </submittedName>
</protein>
<sequence length="99" mass="11161">MLSLSPMYGKARGINIFDEVQKVLSKASVPITKLSGVATNGMPSMFIKLIVNIVNFIRAKEINYREFKPVLKELDSEYGDVLNFTVVRWLSRGAVLKRV</sequence>
<accession>A0AAV7KH69</accession>
<dbReference type="EMBL" id="JAKMXF010000055">
    <property type="protein sequence ID" value="KAI6659666.1"/>
    <property type="molecule type" value="Genomic_DNA"/>
</dbReference>
<evidence type="ECO:0000313" key="2">
    <source>
        <dbReference type="Proteomes" id="UP001165289"/>
    </source>
</evidence>
<proteinExistence type="predicted"/>
<comment type="caution">
    <text evidence="1">The sequence shown here is derived from an EMBL/GenBank/DDBJ whole genome shotgun (WGS) entry which is preliminary data.</text>
</comment>
<dbReference type="PANTHER" id="PTHR45913">
    <property type="entry name" value="EPM2A-INTERACTING PROTEIN 1"/>
    <property type="match status" value="1"/>
</dbReference>
<dbReference type="Proteomes" id="UP001165289">
    <property type="component" value="Unassembled WGS sequence"/>
</dbReference>
<dbReference type="AlphaFoldDB" id="A0AAV7KH69"/>